<feature type="compositionally biased region" description="Basic and acidic residues" evidence="1">
    <location>
        <begin position="145"/>
        <end position="168"/>
    </location>
</feature>
<evidence type="ECO:0000313" key="2">
    <source>
        <dbReference type="EMBL" id="CAH0372438.1"/>
    </source>
</evidence>
<feature type="compositionally biased region" description="Basic residues" evidence="1">
    <location>
        <begin position="135"/>
        <end position="144"/>
    </location>
</feature>
<feature type="region of interest" description="Disordered" evidence="1">
    <location>
        <begin position="313"/>
        <end position="359"/>
    </location>
</feature>
<feature type="compositionally biased region" description="Basic residues" evidence="1">
    <location>
        <begin position="11"/>
        <end position="20"/>
    </location>
</feature>
<proteinExistence type="predicted"/>
<gene>
    <name evidence="2" type="ORF">PECAL_3P24350</name>
</gene>
<dbReference type="EMBL" id="CAKKNE010000003">
    <property type="protein sequence ID" value="CAH0372438.1"/>
    <property type="molecule type" value="Genomic_DNA"/>
</dbReference>
<feature type="compositionally biased region" description="Low complexity" evidence="1">
    <location>
        <begin position="104"/>
        <end position="118"/>
    </location>
</feature>
<name>A0A8J2SL64_9STRA</name>
<accession>A0A8J2SL64</accession>
<evidence type="ECO:0000313" key="3">
    <source>
        <dbReference type="Proteomes" id="UP000789595"/>
    </source>
</evidence>
<evidence type="ECO:0000256" key="1">
    <source>
        <dbReference type="SAM" id="MobiDB-lite"/>
    </source>
</evidence>
<organism evidence="2 3">
    <name type="scientific">Pelagomonas calceolata</name>
    <dbReference type="NCBI Taxonomy" id="35677"/>
    <lineage>
        <taxon>Eukaryota</taxon>
        <taxon>Sar</taxon>
        <taxon>Stramenopiles</taxon>
        <taxon>Ochrophyta</taxon>
        <taxon>Pelagophyceae</taxon>
        <taxon>Pelagomonadales</taxon>
        <taxon>Pelagomonadaceae</taxon>
        <taxon>Pelagomonas</taxon>
    </lineage>
</organism>
<dbReference type="AlphaFoldDB" id="A0A8J2SL64"/>
<keyword evidence="3" id="KW-1185">Reference proteome</keyword>
<feature type="compositionally biased region" description="Low complexity" evidence="1">
    <location>
        <begin position="63"/>
        <end position="76"/>
    </location>
</feature>
<dbReference type="Proteomes" id="UP000789595">
    <property type="component" value="Unassembled WGS sequence"/>
</dbReference>
<feature type="compositionally biased region" description="Low complexity" evidence="1">
    <location>
        <begin position="88"/>
        <end position="97"/>
    </location>
</feature>
<comment type="caution">
    <text evidence="2">The sequence shown here is derived from an EMBL/GenBank/DDBJ whole genome shotgun (WGS) entry which is preliminary data.</text>
</comment>
<protein>
    <submittedName>
        <fullName evidence="2">Uncharacterized protein</fullName>
    </submittedName>
</protein>
<feature type="compositionally biased region" description="Basic and acidic residues" evidence="1">
    <location>
        <begin position="319"/>
        <end position="332"/>
    </location>
</feature>
<feature type="non-terminal residue" evidence="2">
    <location>
        <position position="1"/>
    </location>
</feature>
<feature type="compositionally biased region" description="Low complexity" evidence="1">
    <location>
        <begin position="21"/>
        <end position="34"/>
    </location>
</feature>
<feature type="compositionally biased region" description="Basic residues" evidence="1">
    <location>
        <begin position="35"/>
        <end position="62"/>
    </location>
</feature>
<feature type="region of interest" description="Disordered" evidence="1">
    <location>
        <begin position="199"/>
        <end position="250"/>
    </location>
</feature>
<reference evidence="2" key="1">
    <citation type="submission" date="2021-11" db="EMBL/GenBank/DDBJ databases">
        <authorList>
            <consortium name="Genoscope - CEA"/>
            <person name="William W."/>
        </authorList>
    </citation>
    <scope>NUCLEOTIDE SEQUENCE</scope>
</reference>
<sequence>HRTTGALLRARPSRRSRRRTPAGAASPTRSVRGGPRTRRPPRRAGRATRGTRRAASRCRPARPRTAAAPARRAPPGGSAPPRSPPPAATAAESACRSNARRDAGPSARAASRRCAPPSGCAATCADVDPAVGAGRPRKTERRRRPGVDGEVARRRERRDRVEPLRQLRRDALQVPPQGPDERGAGVVVEWPLRRLAVGAPARHAVRERRQRGDVVGRQGRGDLDRARRDDAPRQGRPPVHRSVREGRPALPDLRQGRVEARVGHARPLRVPVVIPTVVPLVARLGERVGGRLSLGLAPRGRPRGRDLVARQGHLAGRVGRRDDDAPRRHAGDVHGLGRGAGKLAGRSAQQGHSNRIPLG</sequence>
<feature type="compositionally biased region" description="Basic and acidic residues" evidence="1">
    <location>
        <begin position="210"/>
        <end position="233"/>
    </location>
</feature>
<feature type="region of interest" description="Disordered" evidence="1">
    <location>
        <begin position="1"/>
        <end position="168"/>
    </location>
</feature>
<feature type="compositionally biased region" description="Pro residues" evidence="1">
    <location>
        <begin position="77"/>
        <end position="87"/>
    </location>
</feature>
<feature type="compositionally biased region" description="Low complexity" evidence="1">
    <location>
        <begin position="1"/>
        <end position="10"/>
    </location>
</feature>